<organism evidence="5 6">
    <name type="scientific">Planosporangium mesophilum</name>
    <dbReference type="NCBI Taxonomy" id="689768"/>
    <lineage>
        <taxon>Bacteria</taxon>
        <taxon>Bacillati</taxon>
        <taxon>Actinomycetota</taxon>
        <taxon>Actinomycetes</taxon>
        <taxon>Micromonosporales</taxon>
        <taxon>Micromonosporaceae</taxon>
        <taxon>Planosporangium</taxon>
    </lineage>
</organism>
<dbReference type="PROSITE" id="PS51331">
    <property type="entry name" value="THYX"/>
    <property type="match status" value="1"/>
</dbReference>
<evidence type="ECO:0008006" key="7">
    <source>
        <dbReference type="Google" id="ProtNLM"/>
    </source>
</evidence>
<dbReference type="Pfam" id="PF02511">
    <property type="entry name" value="Thy1"/>
    <property type="match status" value="1"/>
</dbReference>
<keyword evidence="6" id="KW-1185">Reference proteome</keyword>
<protein>
    <recommendedName>
        <fullName evidence="7">Thymidylate synthase</fullName>
    </recommendedName>
</protein>
<dbReference type="InterPro" id="IPR003669">
    <property type="entry name" value="Thymidylate_synthase_ThyX"/>
</dbReference>
<keyword evidence="4" id="KW-0274">FAD</keyword>
<keyword evidence="1" id="KW-0808">Transferase</keyword>
<dbReference type="GO" id="GO:0006231">
    <property type="term" value="P:dTMP biosynthetic process"/>
    <property type="evidence" value="ECO:0007669"/>
    <property type="project" value="InterPro"/>
</dbReference>
<evidence type="ECO:0000256" key="1">
    <source>
        <dbReference type="ARBA" id="ARBA00022603"/>
    </source>
</evidence>
<dbReference type="GO" id="GO:0032259">
    <property type="term" value="P:methylation"/>
    <property type="evidence" value="ECO:0007669"/>
    <property type="project" value="UniProtKB-KW"/>
</dbReference>
<evidence type="ECO:0000256" key="3">
    <source>
        <dbReference type="ARBA" id="ARBA00022727"/>
    </source>
</evidence>
<dbReference type="RefSeq" id="WP_168112677.1">
    <property type="nucleotide sequence ID" value="NZ_BOON01000005.1"/>
</dbReference>
<evidence type="ECO:0000313" key="5">
    <source>
        <dbReference type="EMBL" id="GII21118.1"/>
    </source>
</evidence>
<keyword evidence="3" id="KW-0545">Nucleotide biosynthesis</keyword>
<comment type="caution">
    <text evidence="5">The sequence shown here is derived from an EMBL/GenBank/DDBJ whole genome shotgun (WGS) entry which is preliminary data.</text>
</comment>
<evidence type="ECO:0000256" key="2">
    <source>
        <dbReference type="ARBA" id="ARBA00022630"/>
    </source>
</evidence>
<sequence>MYDARVIVDSISPLRVRLTTMQVTFPRIILPEWNTHRALSRNSQSSRARPLAKTIDDVLADPFIPDEWGRNQSGMQAGSEIDDPHAAEAQWRAALADMVGHAQVLGELGVHKQLVNRLLEPFMWHTVLCTATDWSNLFALRVHPDAQPEIRRAARLALRAYLDSSPRPVGYDQWHLPLLSADELAEARHDPQRWLPVSTGRCARVSYLTHLGTRDPNADVELHDRLLDSRHLSPFEHVARPLHPAEGGADGMSGNFRGWHQYRKDVPFEGDYAAALGLDDLTELLLAA</sequence>
<dbReference type="EMBL" id="BOON01000005">
    <property type="protein sequence ID" value="GII21118.1"/>
    <property type="molecule type" value="Genomic_DNA"/>
</dbReference>
<dbReference type="GO" id="GO:0050660">
    <property type="term" value="F:flavin adenine dinucleotide binding"/>
    <property type="evidence" value="ECO:0007669"/>
    <property type="project" value="InterPro"/>
</dbReference>
<gene>
    <name evidence="5" type="ORF">Pme01_07150</name>
</gene>
<keyword evidence="2" id="KW-0285">Flavoprotein</keyword>
<evidence type="ECO:0000313" key="6">
    <source>
        <dbReference type="Proteomes" id="UP000599074"/>
    </source>
</evidence>
<dbReference type="Proteomes" id="UP000599074">
    <property type="component" value="Unassembled WGS sequence"/>
</dbReference>
<dbReference type="Gene3D" id="3.30.1360.170">
    <property type="match status" value="1"/>
</dbReference>
<dbReference type="AlphaFoldDB" id="A0A8J3T6H1"/>
<name>A0A8J3T6H1_9ACTN</name>
<keyword evidence="1" id="KW-0489">Methyltransferase</keyword>
<proteinExistence type="predicted"/>
<reference evidence="5" key="1">
    <citation type="submission" date="2021-01" db="EMBL/GenBank/DDBJ databases">
        <title>Whole genome shotgun sequence of Planosporangium mesophilum NBRC 109066.</title>
        <authorList>
            <person name="Komaki H."/>
            <person name="Tamura T."/>
        </authorList>
    </citation>
    <scope>NUCLEOTIDE SEQUENCE</scope>
    <source>
        <strain evidence="5">NBRC 109066</strain>
    </source>
</reference>
<accession>A0A8J3T6H1</accession>
<dbReference type="InterPro" id="IPR036098">
    <property type="entry name" value="Thymidylate_synthase_ThyX_sf"/>
</dbReference>
<evidence type="ECO:0000256" key="4">
    <source>
        <dbReference type="ARBA" id="ARBA00022827"/>
    </source>
</evidence>
<dbReference type="SUPFAM" id="SSF69796">
    <property type="entry name" value="Thymidylate synthase-complementing protein Thy1"/>
    <property type="match status" value="1"/>
</dbReference>
<dbReference type="GO" id="GO:0050797">
    <property type="term" value="F:thymidylate synthase (FAD) activity"/>
    <property type="evidence" value="ECO:0007669"/>
    <property type="project" value="InterPro"/>
</dbReference>